<evidence type="ECO:0000256" key="1">
    <source>
        <dbReference type="SAM" id="MobiDB-lite"/>
    </source>
</evidence>
<feature type="region of interest" description="Disordered" evidence="1">
    <location>
        <begin position="409"/>
        <end position="432"/>
    </location>
</feature>
<evidence type="ECO:0000313" key="4">
    <source>
        <dbReference type="Proteomes" id="UP000325672"/>
    </source>
</evidence>
<feature type="domain" description="HNH nuclease" evidence="2">
    <location>
        <begin position="176"/>
        <end position="240"/>
    </location>
</feature>
<dbReference type="Pfam" id="PF13391">
    <property type="entry name" value="HNH_2"/>
    <property type="match status" value="1"/>
</dbReference>
<dbReference type="GeneID" id="43645494"/>
<dbReference type="AlphaFoldDB" id="A0A5N6TBF8"/>
<evidence type="ECO:0000313" key="3">
    <source>
        <dbReference type="EMBL" id="KAE8143718.1"/>
    </source>
</evidence>
<dbReference type="Proteomes" id="UP000325672">
    <property type="component" value="Unassembled WGS sequence"/>
</dbReference>
<keyword evidence="4" id="KW-1185">Reference proteome</keyword>
<evidence type="ECO:0000259" key="2">
    <source>
        <dbReference type="Pfam" id="PF13391"/>
    </source>
</evidence>
<sequence length="432" mass="49540">MDGDRSPKPIIPEKRWGDDVEQLRAQERALNSDLRVAKKRVKAGGSFNAAFWAQSVAAEEVTLKRAQVERKISLGMFKGTEAEWEKTEEAKRLFEEIRSREVTRKLARKRQEDLEEISKGRTLRASFMKLFTTSKMGLGIADTGAGKRDRSAQTKFRADMVERYGAQHPEESFIWCPIFGQWLSAEGVTAAHLFAWMHGQDTMDGVFGKTSEPELFSPRNGLLIASVIEKYFDDGKLVIVPDLPERPQVAELLGWLTGEVREYKIRIIDMTWDKLDRQPLPESPLRYRDLDGRKLQFRTSFRPAARYLYFHYCLQVLRRAWRLNQDKTADVYLRDDMGKPFWGTPGRYLPKNMLLTLVEELGHDYKHLLKGASCRNGEEDLLLGVATAQIKSKATRRRTLRDLGFGDEIYLDDSESDSDSEDDDGDDDEVGC</sequence>
<gene>
    <name evidence="3" type="ORF">BDV38DRAFT_289603</name>
</gene>
<proteinExistence type="predicted"/>
<protein>
    <recommendedName>
        <fullName evidence="2">HNH nuclease domain-containing protein</fullName>
    </recommendedName>
</protein>
<organism evidence="3 4">
    <name type="scientific">Aspergillus pseudotamarii</name>
    <dbReference type="NCBI Taxonomy" id="132259"/>
    <lineage>
        <taxon>Eukaryota</taxon>
        <taxon>Fungi</taxon>
        <taxon>Dikarya</taxon>
        <taxon>Ascomycota</taxon>
        <taxon>Pezizomycotina</taxon>
        <taxon>Eurotiomycetes</taxon>
        <taxon>Eurotiomycetidae</taxon>
        <taxon>Eurotiales</taxon>
        <taxon>Aspergillaceae</taxon>
        <taxon>Aspergillus</taxon>
        <taxon>Aspergillus subgen. Circumdati</taxon>
    </lineage>
</organism>
<accession>A0A5N6TBF8</accession>
<dbReference type="RefSeq" id="XP_031919781.1">
    <property type="nucleotide sequence ID" value="XM_032061284.1"/>
</dbReference>
<dbReference type="InterPro" id="IPR003615">
    <property type="entry name" value="HNH_nuc"/>
</dbReference>
<name>A0A5N6TBF8_ASPPS</name>
<reference evidence="3 4" key="1">
    <citation type="submission" date="2019-04" db="EMBL/GenBank/DDBJ databases">
        <title>Friends and foes A comparative genomics study of 23 Aspergillus species from section Flavi.</title>
        <authorList>
            <consortium name="DOE Joint Genome Institute"/>
            <person name="Kjaerbolling I."/>
            <person name="Vesth T."/>
            <person name="Frisvad J.C."/>
            <person name="Nybo J.L."/>
            <person name="Theobald S."/>
            <person name="Kildgaard S."/>
            <person name="Isbrandt T."/>
            <person name="Kuo A."/>
            <person name="Sato A."/>
            <person name="Lyhne E.K."/>
            <person name="Kogle M.E."/>
            <person name="Wiebenga A."/>
            <person name="Kun R.S."/>
            <person name="Lubbers R.J."/>
            <person name="Makela M.R."/>
            <person name="Barry K."/>
            <person name="Chovatia M."/>
            <person name="Clum A."/>
            <person name="Daum C."/>
            <person name="Haridas S."/>
            <person name="He G."/>
            <person name="LaButti K."/>
            <person name="Lipzen A."/>
            <person name="Mondo S."/>
            <person name="Riley R."/>
            <person name="Salamov A."/>
            <person name="Simmons B.A."/>
            <person name="Magnuson J.K."/>
            <person name="Henrissat B."/>
            <person name="Mortensen U.H."/>
            <person name="Larsen T.O."/>
            <person name="Devries R.P."/>
            <person name="Grigoriev I.V."/>
            <person name="Machida M."/>
            <person name="Baker S.E."/>
            <person name="Andersen M.R."/>
        </authorList>
    </citation>
    <scope>NUCLEOTIDE SEQUENCE [LARGE SCALE GENOMIC DNA]</scope>
    <source>
        <strain evidence="3 4">CBS 117625</strain>
    </source>
</reference>
<dbReference type="EMBL" id="ML743551">
    <property type="protein sequence ID" value="KAE8143718.1"/>
    <property type="molecule type" value="Genomic_DNA"/>
</dbReference>
<dbReference type="OrthoDB" id="5386595at2759"/>